<reference evidence="2" key="1">
    <citation type="submission" date="2014-06" db="EMBL/GenBank/DDBJ databases">
        <authorList>
            <person name="Ju J."/>
            <person name="Zhang J."/>
        </authorList>
    </citation>
    <scope>NUCLEOTIDE SEQUENCE</scope>
    <source>
        <strain evidence="2">SscI8</strain>
    </source>
</reference>
<dbReference type="EMBL" id="LK056650">
    <property type="protein sequence ID" value="CDS81891.1"/>
    <property type="molecule type" value="Genomic_DNA"/>
</dbReference>
<accession>A0A127Z5R5</accession>
<evidence type="ECO:0000256" key="1">
    <source>
        <dbReference type="SAM" id="SignalP"/>
    </source>
</evidence>
<name>A0A127Z5R5_9BASI</name>
<feature type="signal peptide" evidence="1">
    <location>
        <begin position="1"/>
        <end position="24"/>
    </location>
</feature>
<proteinExistence type="predicted"/>
<organism evidence="2">
    <name type="scientific">Sporisorium scitamineum</name>
    <dbReference type="NCBI Taxonomy" id="49012"/>
    <lineage>
        <taxon>Eukaryota</taxon>
        <taxon>Fungi</taxon>
        <taxon>Dikarya</taxon>
        <taxon>Basidiomycota</taxon>
        <taxon>Ustilaginomycotina</taxon>
        <taxon>Ustilaginomycetes</taxon>
        <taxon>Ustilaginales</taxon>
        <taxon>Ustilaginaceae</taxon>
        <taxon>Sporisorium</taxon>
    </lineage>
</organism>
<gene>
    <name evidence="2" type="ORF">SPSC_00077</name>
</gene>
<protein>
    <submittedName>
        <fullName evidence="2">Uncharacterized protein</fullName>
    </submittedName>
</protein>
<dbReference type="AlphaFoldDB" id="A0A127Z5R5"/>
<feature type="chain" id="PRO_5007281139" evidence="1">
    <location>
        <begin position="25"/>
        <end position="204"/>
    </location>
</feature>
<evidence type="ECO:0000313" key="2">
    <source>
        <dbReference type="EMBL" id="CDS81891.1"/>
    </source>
</evidence>
<keyword evidence="1" id="KW-0732">Signal</keyword>
<dbReference type="OrthoDB" id="2542930at2759"/>
<sequence length="204" mass="23274">MRTFMHFTISATWMLVLSATGVWQLPHSQRSSTPATVVPFTGRYSFQLRTIPAQRDEYAERLRSHIANVFRIPQVSVSNSHTPINEANLQENLNYDRNLRRFLYLGHTYRVYPDMVLATPLHVQPRADGSHVWALLTVRQPAYRGAEPRMAANGFVTVSEGQAVLGRLGRQRSPNGETLETGDVLNMDEVFEELMMLRWSSCEP</sequence>